<accession>M5RUU6</accession>
<proteinExistence type="predicted"/>
<gene>
    <name evidence="1" type="ORF">RMSM_03905</name>
</gene>
<dbReference type="AlphaFoldDB" id="M5RUU6"/>
<reference evidence="1 2" key="1">
    <citation type="journal article" date="2013" name="Mar. Genomics">
        <title>Expression of sulfatases in Rhodopirellula baltica and the diversity of sulfatases in the genus Rhodopirellula.</title>
        <authorList>
            <person name="Wegner C.E."/>
            <person name="Richter-Heitmann T."/>
            <person name="Klindworth A."/>
            <person name="Klockow C."/>
            <person name="Richter M."/>
            <person name="Achstetter T."/>
            <person name="Glockner F.O."/>
            <person name="Harder J."/>
        </authorList>
    </citation>
    <scope>NUCLEOTIDE SEQUENCE [LARGE SCALE GENOMIC DNA]</scope>
    <source>
        <strain evidence="1 2">SM1</strain>
    </source>
</reference>
<keyword evidence="2" id="KW-1185">Reference proteome</keyword>
<dbReference type="EMBL" id="ANOG01000559">
    <property type="protein sequence ID" value="EMI19167.1"/>
    <property type="molecule type" value="Genomic_DNA"/>
</dbReference>
<evidence type="ECO:0000313" key="1">
    <source>
        <dbReference type="EMBL" id="EMI19167.1"/>
    </source>
</evidence>
<comment type="caution">
    <text evidence="1">The sequence shown here is derived from an EMBL/GenBank/DDBJ whole genome shotgun (WGS) entry which is preliminary data.</text>
</comment>
<dbReference type="Proteomes" id="UP000011991">
    <property type="component" value="Unassembled WGS sequence"/>
</dbReference>
<evidence type="ECO:0000313" key="2">
    <source>
        <dbReference type="Proteomes" id="UP000011991"/>
    </source>
</evidence>
<name>M5RUU6_9BACT</name>
<organism evidence="1 2">
    <name type="scientific">Rhodopirellula maiorica SM1</name>
    <dbReference type="NCBI Taxonomy" id="1265738"/>
    <lineage>
        <taxon>Bacteria</taxon>
        <taxon>Pseudomonadati</taxon>
        <taxon>Planctomycetota</taxon>
        <taxon>Planctomycetia</taxon>
        <taxon>Pirellulales</taxon>
        <taxon>Pirellulaceae</taxon>
        <taxon>Novipirellula</taxon>
    </lineage>
</organism>
<sequence length="50" mass="5854">MKQYLRAPNCHAIAKIWQPRLTSKRRIGFRPIIPAYLLSHYKTVAVIMSD</sequence>
<protein>
    <submittedName>
        <fullName evidence="1">Uncharacterized protein</fullName>
    </submittedName>
</protein>